<sequence>MNLSFWKQNQPSCCKRGKFLNFSSTIIDSYCSLPSLSPLLCLLFLYVTVAVFVCWSWTK</sequence>
<keyword evidence="1" id="KW-0472">Membrane</keyword>
<protein>
    <submittedName>
        <fullName evidence="2">Uncharacterized protein</fullName>
    </submittedName>
</protein>
<evidence type="ECO:0000256" key="1">
    <source>
        <dbReference type="SAM" id="Phobius"/>
    </source>
</evidence>
<keyword evidence="1" id="KW-1133">Transmembrane helix</keyword>
<keyword evidence="1" id="KW-0812">Transmembrane</keyword>
<feature type="transmembrane region" description="Helical" evidence="1">
    <location>
        <begin position="36"/>
        <end position="57"/>
    </location>
</feature>
<dbReference type="Proteomes" id="UP000053555">
    <property type="component" value="Unassembled WGS sequence"/>
</dbReference>
<dbReference type="EMBL" id="KN654966">
    <property type="protein sequence ID" value="KHN24818.1"/>
    <property type="molecule type" value="Genomic_DNA"/>
</dbReference>
<evidence type="ECO:0000313" key="2">
    <source>
        <dbReference type="EMBL" id="KHN24818.1"/>
    </source>
</evidence>
<proteinExistence type="predicted"/>
<organism evidence="2">
    <name type="scientific">Glycine soja</name>
    <name type="common">Wild soybean</name>
    <dbReference type="NCBI Taxonomy" id="3848"/>
    <lineage>
        <taxon>Eukaryota</taxon>
        <taxon>Viridiplantae</taxon>
        <taxon>Streptophyta</taxon>
        <taxon>Embryophyta</taxon>
        <taxon>Tracheophyta</taxon>
        <taxon>Spermatophyta</taxon>
        <taxon>Magnoliopsida</taxon>
        <taxon>eudicotyledons</taxon>
        <taxon>Gunneridae</taxon>
        <taxon>Pentapetalae</taxon>
        <taxon>rosids</taxon>
        <taxon>fabids</taxon>
        <taxon>Fabales</taxon>
        <taxon>Fabaceae</taxon>
        <taxon>Papilionoideae</taxon>
        <taxon>50 kb inversion clade</taxon>
        <taxon>NPAAA clade</taxon>
        <taxon>indigoferoid/millettioid clade</taxon>
        <taxon>Phaseoleae</taxon>
        <taxon>Glycine</taxon>
        <taxon>Glycine subgen. Soja</taxon>
    </lineage>
</organism>
<dbReference type="AlphaFoldDB" id="A0A0B2QYF7"/>
<name>A0A0B2QYF7_GLYSO</name>
<gene>
    <name evidence="2" type="ORF">glysoja_044096</name>
</gene>
<accession>A0A0B2QYF7</accession>
<reference evidence="2" key="1">
    <citation type="submission" date="2014-07" db="EMBL/GenBank/DDBJ databases">
        <title>Identification of a novel salt tolerance gene in wild soybean by whole-genome sequencing.</title>
        <authorList>
            <person name="Lam H.-M."/>
            <person name="Qi X."/>
            <person name="Li M.-W."/>
            <person name="Liu X."/>
            <person name="Xie M."/>
            <person name="Ni M."/>
            <person name="Xu X."/>
        </authorList>
    </citation>
    <scope>NUCLEOTIDE SEQUENCE [LARGE SCALE GENOMIC DNA]</scope>
    <source>
        <tissue evidence="2">Root</tissue>
    </source>
</reference>